<dbReference type="SMART" id="SM00248">
    <property type="entry name" value="ANK"/>
    <property type="match status" value="13"/>
</dbReference>
<comment type="caution">
    <text evidence="5">The sequence shown here is derived from an EMBL/GenBank/DDBJ whole genome shotgun (WGS) entry which is preliminary data.</text>
</comment>
<dbReference type="AlphaFoldDB" id="A0A9W7E5H0"/>
<dbReference type="Gene3D" id="1.25.40.20">
    <property type="entry name" value="Ankyrin repeat-containing domain"/>
    <property type="match status" value="4"/>
</dbReference>
<evidence type="ECO:0000313" key="5">
    <source>
        <dbReference type="EMBL" id="GMH68944.1"/>
    </source>
</evidence>
<dbReference type="PANTHER" id="PTHR24198">
    <property type="entry name" value="ANKYRIN REPEAT AND PROTEIN KINASE DOMAIN-CONTAINING PROTEIN"/>
    <property type="match status" value="1"/>
</dbReference>
<sequence length="1226" mass="135698">MQFPLSAEDVDALASASALQFSSMSRPSVGADDSAIPEEKKSEDMVSWLSTMARDLNNKTILTRQPMPSSPAVYFWTHRPTNSDVVSVINTPAAIDPVTLEPVSGRLDPVILRTERAQLLAADNTVCGRGVGGVKGFKVSAYESPLETHSMLARDEHERMNKALHDERNEFFRTKIKNKAEREALEIDAAIHIQRVARTFLVHSALTGWLKRKLRVRNNLSHQVRSQLSAEPETENYILTKKQYRDATNLANYNASNRIICMWRKFAAIRRVDAIRGAVYHKLLADSAAKIQSIQRRKIGQKAVKMERERIKNEHFQAGAGLLQRHYRGHQARKAVVEKRQERYDNAVDVLQRGGRVFVARKKVDSERTKQKEDKKNAAAMTVTKFFRFVAGISRGKRIRQITHKFMREANCVKMQCFVRQRLAHRTVRQALYMKRFSARLCAIIDIQRIGRGYLAKGKFAKREEESLEVPEIFAKVRSNDSDGVEYFITYSNDDNAVKCLPNDVDHNGDTVLAIAAGRGLLQVIRKCLLWGTDPNIKNKSGLTAMDIAVQRYQPVAAEYLLSKVSVKFNTEGLTLLHEASTSGMGRFALSLLENGVNPNCRHPITGRTPLHSAAAAALREGKLFFDNMTEQDSDFDEEEQETFATKHSIVIEHLLANGGDAMQTDNDGYTPLHFAAEVGNIACITNILKSPKGKECLAIKDAHGRTPWVIATMQSHTNSANLLWQHAIDMDNEVKQIHPDDATLFAVGLTTPDTTTPTTYRKKLLAIEKFDAAARAEKIIRLVTWAKIPVDSVCPLHETTAVMHSAKNGNFEAFETCLKMGAGLARQDDYGRSAVHFVCGTHDLEAASKMLDLCMSPNESVAADDQNMEHALSEKDHDGRVPIHYAAYRSNIEVITKLQGANNPKCNIHSKDNNGETALHYVCALEEGSLGFNSTMDSFVVPPNNTTVTATIRQLRRLGANPEMENNAGKSALMLACEHGNLNAIKCLLGDSKDFKDIAKSLIFMACTAVKHNKMDCLKEVINHEVFTAAHAHSTGPEGITLLGVAIKYQRAAIVSFLLEELQINPTKQCWDGGGNGLHAIGRWGNKHSAEAVLKHPKIVPTLFERKNAEGNTPLMEAVNTRNYAICIKLVQKGAVTTQVAKVWCASFLLSACMTQQAYGKATLPTSMVWRGRKFFVYGMLGDTGSLAEIAAPTVKSSTPKVKRRGAGGGSKPGSRGGGSRGKPK</sequence>
<dbReference type="InterPro" id="IPR002110">
    <property type="entry name" value="Ankyrin_rpt"/>
</dbReference>
<dbReference type="OrthoDB" id="20872at2759"/>
<feature type="repeat" description="ANK" evidence="3">
    <location>
        <begin position="508"/>
        <end position="540"/>
    </location>
</feature>
<dbReference type="PROSITE" id="PS50096">
    <property type="entry name" value="IQ"/>
    <property type="match status" value="2"/>
</dbReference>
<name>A0A9W7E5H0_9STRA</name>
<dbReference type="EMBL" id="BRXZ01002727">
    <property type="protein sequence ID" value="GMH68944.1"/>
    <property type="molecule type" value="Genomic_DNA"/>
</dbReference>
<dbReference type="PROSITE" id="PS50088">
    <property type="entry name" value="ANK_REPEAT"/>
    <property type="match status" value="3"/>
</dbReference>
<keyword evidence="6" id="KW-1185">Reference proteome</keyword>
<keyword evidence="2 3" id="KW-0040">ANK repeat</keyword>
<evidence type="ECO:0000256" key="2">
    <source>
        <dbReference type="ARBA" id="ARBA00023043"/>
    </source>
</evidence>
<organism evidence="5 6">
    <name type="scientific">Triparma retinervis</name>
    <dbReference type="NCBI Taxonomy" id="2557542"/>
    <lineage>
        <taxon>Eukaryota</taxon>
        <taxon>Sar</taxon>
        <taxon>Stramenopiles</taxon>
        <taxon>Ochrophyta</taxon>
        <taxon>Bolidophyceae</taxon>
        <taxon>Parmales</taxon>
        <taxon>Triparmaceae</taxon>
        <taxon>Triparma</taxon>
    </lineage>
</organism>
<proteinExistence type="predicted"/>
<evidence type="ECO:0000256" key="1">
    <source>
        <dbReference type="ARBA" id="ARBA00022737"/>
    </source>
</evidence>
<dbReference type="InterPro" id="IPR036770">
    <property type="entry name" value="Ankyrin_rpt-contain_sf"/>
</dbReference>
<accession>A0A9W7E5H0</accession>
<reference evidence="5" key="1">
    <citation type="submission" date="2022-07" db="EMBL/GenBank/DDBJ databases">
        <title>Genome analysis of Parmales, a sister group of diatoms, reveals the evolutionary specialization of diatoms from phago-mixotrophs to photoautotrophs.</title>
        <authorList>
            <person name="Ban H."/>
            <person name="Sato S."/>
            <person name="Yoshikawa S."/>
            <person name="Kazumasa Y."/>
            <person name="Nakamura Y."/>
            <person name="Ichinomiya M."/>
            <person name="Saitoh K."/>
            <person name="Sato N."/>
            <person name="Blanc-Mathieu R."/>
            <person name="Endo H."/>
            <person name="Kuwata A."/>
            <person name="Ogata H."/>
        </authorList>
    </citation>
    <scope>NUCLEOTIDE SEQUENCE</scope>
</reference>
<dbReference type="Pfam" id="PF12796">
    <property type="entry name" value="Ank_2"/>
    <property type="match status" value="2"/>
</dbReference>
<feature type="repeat" description="ANK" evidence="3">
    <location>
        <begin position="668"/>
        <end position="689"/>
    </location>
</feature>
<feature type="compositionally biased region" description="Gly residues" evidence="4">
    <location>
        <begin position="1208"/>
        <end position="1226"/>
    </location>
</feature>
<feature type="region of interest" description="Disordered" evidence="4">
    <location>
        <begin position="1195"/>
        <end position="1226"/>
    </location>
</feature>
<dbReference type="PANTHER" id="PTHR24198:SF165">
    <property type="entry name" value="ANKYRIN REPEAT-CONTAINING PROTEIN-RELATED"/>
    <property type="match status" value="1"/>
</dbReference>
<dbReference type="PROSITE" id="PS50297">
    <property type="entry name" value="ANK_REP_REGION"/>
    <property type="match status" value="1"/>
</dbReference>
<evidence type="ECO:0000256" key="4">
    <source>
        <dbReference type="SAM" id="MobiDB-lite"/>
    </source>
</evidence>
<gene>
    <name evidence="5" type="ORF">TrRE_jg4480</name>
</gene>
<dbReference type="SUPFAM" id="SSF48403">
    <property type="entry name" value="Ankyrin repeat"/>
    <property type="match status" value="3"/>
</dbReference>
<feature type="repeat" description="ANK" evidence="3">
    <location>
        <begin position="572"/>
        <end position="604"/>
    </location>
</feature>
<evidence type="ECO:0000256" key="3">
    <source>
        <dbReference type="PROSITE-ProRule" id="PRU00023"/>
    </source>
</evidence>
<protein>
    <submittedName>
        <fullName evidence="5">Uncharacterized protein</fullName>
    </submittedName>
</protein>
<dbReference type="Proteomes" id="UP001165082">
    <property type="component" value="Unassembled WGS sequence"/>
</dbReference>
<keyword evidence="1" id="KW-0677">Repeat</keyword>
<evidence type="ECO:0000313" key="6">
    <source>
        <dbReference type="Proteomes" id="UP001165082"/>
    </source>
</evidence>